<dbReference type="SMART" id="SM00220">
    <property type="entry name" value="S_TKc"/>
    <property type="match status" value="1"/>
</dbReference>
<dbReference type="PIRSF" id="PIRSF000654">
    <property type="entry name" value="Integrin-linked_kinase"/>
    <property type="match status" value="1"/>
</dbReference>
<dbReference type="EMBL" id="JARBHB010000017">
    <property type="protein sequence ID" value="KAJ8866148.1"/>
    <property type="molecule type" value="Genomic_DNA"/>
</dbReference>
<dbReference type="PROSITE" id="PS00108">
    <property type="entry name" value="PROTEIN_KINASE_ST"/>
    <property type="match status" value="1"/>
</dbReference>
<evidence type="ECO:0000259" key="13">
    <source>
        <dbReference type="PROSITE" id="PS50011"/>
    </source>
</evidence>
<keyword evidence="5 11" id="KW-0547">Nucleotide-binding</keyword>
<evidence type="ECO:0000256" key="5">
    <source>
        <dbReference type="ARBA" id="ARBA00022741"/>
    </source>
</evidence>
<evidence type="ECO:0000256" key="7">
    <source>
        <dbReference type="ARBA" id="ARBA00022840"/>
    </source>
</evidence>
<comment type="cofactor">
    <cofactor evidence="1">
        <name>Mg(2+)</name>
        <dbReference type="ChEBI" id="CHEBI:18420"/>
    </cofactor>
</comment>
<accession>A0ABQ9G1U4</accession>
<keyword evidence="3" id="KW-0597">Phosphoprotein</keyword>
<dbReference type="InterPro" id="IPR008271">
    <property type="entry name" value="Ser/Thr_kinase_AS"/>
</dbReference>
<name>A0ABQ9G1U4_9NEOP</name>
<evidence type="ECO:0000256" key="8">
    <source>
        <dbReference type="ARBA" id="ARBA00022842"/>
    </source>
</evidence>
<reference evidence="14 15" key="1">
    <citation type="submission" date="2023-02" db="EMBL/GenBank/DDBJ databases">
        <title>LHISI_Scaffold_Assembly.</title>
        <authorList>
            <person name="Stuart O.P."/>
            <person name="Cleave R."/>
            <person name="Magrath M.J.L."/>
            <person name="Mikheyev A.S."/>
        </authorList>
    </citation>
    <scope>NUCLEOTIDE SEQUENCE [LARGE SCALE GENOMIC DNA]</scope>
    <source>
        <strain evidence="14">Daus_M_001</strain>
        <tissue evidence="14">Leg muscle</tissue>
    </source>
</reference>
<evidence type="ECO:0000256" key="12">
    <source>
        <dbReference type="RuleBase" id="RU000304"/>
    </source>
</evidence>
<dbReference type="PANTHER" id="PTHR24346:SF102">
    <property type="entry name" value="TESTIS-SPECIFIC SERINE_THREONINE-PROTEIN KINASE 1"/>
    <property type="match status" value="1"/>
</dbReference>
<evidence type="ECO:0000256" key="10">
    <source>
        <dbReference type="ARBA" id="ARBA00022871"/>
    </source>
</evidence>
<evidence type="ECO:0000313" key="15">
    <source>
        <dbReference type="Proteomes" id="UP001159363"/>
    </source>
</evidence>
<dbReference type="InterPro" id="IPR000719">
    <property type="entry name" value="Prot_kinase_dom"/>
</dbReference>
<keyword evidence="7 11" id="KW-0067">ATP-binding</keyword>
<evidence type="ECO:0000256" key="3">
    <source>
        <dbReference type="ARBA" id="ARBA00022553"/>
    </source>
</evidence>
<dbReference type="Gene3D" id="1.10.510.10">
    <property type="entry name" value="Transferase(Phosphotransferase) domain 1"/>
    <property type="match status" value="1"/>
</dbReference>
<keyword evidence="8" id="KW-0460">Magnesium</keyword>
<dbReference type="InterPro" id="IPR011009">
    <property type="entry name" value="Kinase-like_dom_sf"/>
</dbReference>
<evidence type="ECO:0000256" key="2">
    <source>
        <dbReference type="ARBA" id="ARBA00022473"/>
    </source>
</evidence>
<organism evidence="14 15">
    <name type="scientific">Dryococelus australis</name>
    <dbReference type="NCBI Taxonomy" id="614101"/>
    <lineage>
        <taxon>Eukaryota</taxon>
        <taxon>Metazoa</taxon>
        <taxon>Ecdysozoa</taxon>
        <taxon>Arthropoda</taxon>
        <taxon>Hexapoda</taxon>
        <taxon>Insecta</taxon>
        <taxon>Pterygota</taxon>
        <taxon>Neoptera</taxon>
        <taxon>Polyneoptera</taxon>
        <taxon>Phasmatodea</taxon>
        <taxon>Verophasmatodea</taxon>
        <taxon>Anareolatae</taxon>
        <taxon>Phasmatidae</taxon>
        <taxon>Eurycanthinae</taxon>
        <taxon>Dryococelus</taxon>
    </lineage>
</organism>
<evidence type="ECO:0000256" key="1">
    <source>
        <dbReference type="ARBA" id="ARBA00001946"/>
    </source>
</evidence>
<evidence type="ECO:0000256" key="6">
    <source>
        <dbReference type="ARBA" id="ARBA00022782"/>
    </source>
</evidence>
<dbReference type="Proteomes" id="UP001159363">
    <property type="component" value="Chromosome 16"/>
</dbReference>
<dbReference type="Pfam" id="PF00069">
    <property type="entry name" value="Pkinase"/>
    <property type="match status" value="1"/>
</dbReference>
<keyword evidence="12" id="KW-0418">Kinase</keyword>
<keyword evidence="6" id="KW-0221">Differentiation</keyword>
<dbReference type="PROSITE" id="PS00107">
    <property type="entry name" value="PROTEIN_KINASE_ATP"/>
    <property type="match status" value="1"/>
</dbReference>
<evidence type="ECO:0000256" key="9">
    <source>
        <dbReference type="ARBA" id="ARBA00022843"/>
    </source>
</evidence>
<dbReference type="PROSITE" id="PS50011">
    <property type="entry name" value="PROTEIN_KINASE_DOM"/>
    <property type="match status" value="1"/>
</dbReference>
<keyword evidence="4" id="KW-0479">Metal-binding</keyword>
<proteinExistence type="inferred from homology"/>
<comment type="similarity">
    <text evidence="12">Belongs to the protein kinase superfamily.</text>
</comment>
<dbReference type="CDD" id="cd14080">
    <property type="entry name" value="STKc_TSSK-like"/>
    <property type="match status" value="1"/>
</dbReference>
<protein>
    <recommendedName>
        <fullName evidence="13">Protein kinase domain-containing protein</fullName>
    </recommendedName>
</protein>
<dbReference type="PANTHER" id="PTHR24346">
    <property type="entry name" value="MAP/MICROTUBULE AFFINITY-REGULATING KINASE"/>
    <property type="match status" value="1"/>
</dbReference>
<keyword evidence="12" id="KW-0723">Serine/threonine-protein kinase</keyword>
<sequence length="329" mass="36939">MASADNPRPSDIISMEQRGYHIGEKIGSGSYATVYRAEYVTGSETTSLACKIIDKKKAPKDYLEKFFPRELDVLRKLEHPYIIPVHSILQRETRVFIFMSCATGGDLLEYIRSHGPVPENLSRKWFRQILEGLRYLHGQNIAHRDLKCENILLSAHNNVKIADFGFSRFCVDSNGRRTLSRTFCGSAAYAAPELLSGTPYNPKLADVWSTGVILYTMLNASMPFDDSNLRRMLQDQMSRNWSFRSKVKDSLSQDAKVVVGDILEPDVTRRPTVDRMLSYKWVSVRSRDAETALSLPIDDASSNLRSSAEMPSILAKDGSVGNEAGCSKI</sequence>
<evidence type="ECO:0000313" key="14">
    <source>
        <dbReference type="EMBL" id="KAJ8866148.1"/>
    </source>
</evidence>
<dbReference type="InterPro" id="IPR017441">
    <property type="entry name" value="Protein_kinase_ATP_BS"/>
</dbReference>
<feature type="domain" description="Protein kinase" evidence="13">
    <location>
        <begin position="20"/>
        <end position="282"/>
    </location>
</feature>
<keyword evidence="12" id="KW-0808">Transferase</keyword>
<evidence type="ECO:0000256" key="11">
    <source>
        <dbReference type="PROSITE-ProRule" id="PRU10141"/>
    </source>
</evidence>
<gene>
    <name evidence="14" type="ORF">PR048_033672</name>
</gene>
<keyword evidence="15" id="KW-1185">Reference proteome</keyword>
<keyword evidence="9" id="KW-0832">Ubl conjugation</keyword>
<comment type="caution">
    <text evidence="14">The sequence shown here is derived from an EMBL/GenBank/DDBJ whole genome shotgun (WGS) entry which is preliminary data.</text>
</comment>
<dbReference type="SUPFAM" id="SSF56112">
    <property type="entry name" value="Protein kinase-like (PK-like)"/>
    <property type="match status" value="1"/>
</dbReference>
<keyword evidence="10" id="KW-0744">Spermatogenesis</keyword>
<feature type="binding site" evidence="11">
    <location>
        <position position="51"/>
    </location>
    <ligand>
        <name>ATP</name>
        <dbReference type="ChEBI" id="CHEBI:30616"/>
    </ligand>
</feature>
<evidence type="ECO:0000256" key="4">
    <source>
        <dbReference type="ARBA" id="ARBA00022723"/>
    </source>
</evidence>
<keyword evidence="2" id="KW-0217">Developmental protein</keyword>